<protein>
    <submittedName>
        <fullName evidence="2">Uncharacterized protein</fullName>
    </submittedName>
</protein>
<name>A0A9N9VIY1_9HYPO</name>
<gene>
    <name evidence="2" type="ORF">CRHIZ90672A_00014769</name>
</gene>
<reference evidence="2" key="1">
    <citation type="submission" date="2021-10" db="EMBL/GenBank/DDBJ databases">
        <authorList>
            <person name="Piombo E."/>
        </authorList>
    </citation>
    <scope>NUCLEOTIDE SEQUENCE</scope>
</reference>
<dbReference type="Proteomes" id="UP000696573">
    <property type="component" value="Unassembled WGS sequence"/>
</dbReference>
<dbReference type="OrthoDB" id="5144851at2759"/>
<organism evidence="2 3">
    <name type="scientific">Clonostachys rhizophaga</name>
    <dbReference type="NCBI Taxonomy" id="160324"/>
    <lineage>
        <taxon>Eukaryota</taxon>
        <taxon>Fungi</taxon>
        <taxon>Dikarya</taxon>
        <taxon>Ascomycota</taxon>
        <taxon>Pezizomycotina</taxon>
        <taxon>Sordariomycetes</taxon>
        <taxon>Hypocreomycetidae</taxon>
        <taxon>Hypocreales</taxon>
        <taxon>Bionectriaceae</taxon>
        <taxon>Clonostachys</taxon>
    </lineage>
</organism>
<dbReference type="AlphaFoldDB" id="A0A9N9VIY1"/>
<comment type="caution">
    <text evidence="2">The sequence shown here is derived from an EMBL/GenBank/DDBJ whole genome shotgun (WGS) entry which is preliminary data.</text>
</comment>
<dbReference type="EMBL" id="CABFNQ020000680">
    <property type="protein sequence ID" value="CAH0022617.1"/>
    <property type="molecule type" value="Genomic_DNA"/>
</dbReference>
<sequence length="63" mass="6569">MRFTQFTIAAVSCILGLTIAIPLPKDVEAQAVDARDETVETTGCITSSKTATTESTGSVVCAF</sequence>
<proteinExistence type="predicted"/>
<feature type="signal peptide" evidence="1">
    <location>
        <begin position="1"/>
        <end position="20"/>
    </location>
</feature>
<evidence type="ECO:0000313" key="3">
    <source>
        <dbReference type="Proteomes" id="UP000696573"/>
    </source>
</evidence>
<evidence type="ECO:0000256" key="1">
    <source>
        <dbReference type="SAM" id="SignalP"/>
    </source>
</evidence>
<feature type="chain" id="PRO_5040401393" evidence="1">
    <location>
        <begin position="21"/>
        <end position="63"/>
    </location>
</feature>
<accession>A0A9N9VIY1</accession>
<keyword evidence="1" id="KW-0732">Signal</keyword>
<keyword evidence="3" id="KW-1185">Reference proteome</keyword>
<evidence type="ECO:0000313" key="2">
    <source>
        <dbReference type="EMBL" id="CAH0022617.1"/>
    </source>
</evidence>